<keyword evidence="1" id="KW-0175">Coiled coil</keyword>
<name>A0A5C3PDD3_9APHY</name>
<organism evidence="3 4">
    <name type="scientific">Polyporus arcularius HHB13444</name>
    <dbReference type="NCBI Taxonomy" id="1314778"/>
    <lineage>
        <taxon>Eukaryota</taxon>
        <taxon>Fungi</taxon>
        <taxon>Dikarya</taxon>
        <taxon>Basidiomycota</taxon>
        <taxon>Agaricomycotina</taxon>
        <taxon>Agaricomycetes</taxon>
        <taxon>Polyporales</taxon>
        <taxon>Polyporaceae</taxon>
        <taxon>Polyporus</taxon>
    </lineage>
</organism>
<feature type="region of interest" description="Disordered" evidence="2">
    <location>
        <begin position="265"/>
        <end position="295"/>
    </location>
</feature>
<dbReference type="EMBL" id="ML211173">
    <property type="protein sequence ID" value="TFK87007.1"/>
    <property type="molecule type" value="Genomic_DNA"/>
</dbReference>
<feature type="coiled-coil region" evidence="1">
    <location>
        <begin position="137"/>
        <end position="204"/>
    </location>
</feature>
<keyword evidence="4" id="KW-1185">Reference proteome</keyword>
<feature type="compositionally biased region" description="Low complexity" evidence="2">
    <location>
        <begin position="418"/>
        <end position="438"/>
    </location>
</feature>
<dbReference type="InParanoid" id="A0A5C3PDD3"/>
<accession>A0A5C3PDD3</accession>
<dbReference type="Proteomes" id="UP000308197">
    <property type="component" value="Unassembled WGS sequence"/>
</dbReference>
<dbReference type="STRING" id="1314778.A0A5C3PDD3"/>
<sequence length="524" mass="56921">MASLVDHVHRISALARSIRASATPPDVPIPGPFARAILDTPLGDLIRDIDPSELGLFTLVQPQQPIIPEVETGNVEIARVEFLGATPLRKPPAAKSERNGGTRAPREHDPEVYANAALKYLERYQSIRPMPRASEQAAQIIERLEEVRTNIYNLSEELKQHSGADATEPPLSPRSALKQEEKHVQDLQYQIEYLRERKEELAKKRVRPAIRVRREPKTPAAATPDKREDTFWNTPGAAARTLHFTGDSLLDEEVDLANVSTTSFGTPVSAAQKRQANRPYPAEKEPQPEDPVDDLADEDEVDDVLGDADDTEPTVVFTRAFEVPAANQASSPEPAVEAEEAVEAPAFHPPEPAVAATPHHRQKVKVTTELERIVEKIWATVGEIIMPGHPFDALGKSTNKSKPPRAKETMAYLRELSTHTPTPSSPSASSFSSLSAPAGHNAGPTEQQVLTAHMLLALLGAPSQALPLAELKQALTEKAASVGASTGAGLLGGSAVTKPLYGCVAKRLLKIERGTREQVVKFDL</sequence>
<gene>
    <name evidence="3" type="ORF">K466DRAFT_523178</name>
</gene>
<evidence type="ECO:0000313" key="4">
    <source>
        <dbReference type="Proteomes" id="UP000308197"/>
    </source>
</evidence>
<reference evidence="3 4" key="1">
    <citation type="journal article" date="2019" name="Nat. Ecol. Evol.">
        <title>Megaphylogeny resolves global patterns of mushroom evolution.</title>
        <authorList>
            <person name="Varga T."/>
            <person name="Krizsan K."/>
            <person name="Foldi C."/>
            <person name="Dima B."/>
            <person name="Sanchez-Garcia M."/>
            <person name="Sanchez-Ramirez S."/>
            <person name="Szollosi G.J."/>
            <person name="Szarkandi J.G."/>
            <person name="Papp V."/>
            <person name="Albert L."/>
            <person name="Andreopoulos W."/>
            <person name="Angelini C."/>
            <person name="Antonin V."/>
            <person name="Barry K.W."/>
            <person name="Bougher N.L."/>
            <person name="Buchanan P."/>
            <person name="Buyck B."/>
            <person name="Bense V."/>
            <person name="Catcheside P."/>
            <person name="Chovatia M."/>
            <person name="Cooper J."/>
            <person name="Damon W."/>
            <person name="Desjardin D."/>
            <person name="Finy P."/>
            <person name="Geml J."/>
            <person name="Haridas S."/>
            <person name="Hughes K."/>
            <person name="Justo A."/>
            <person name="Karasinski D."/>
            <person name="Kautmanova I."/>
            <person name="Kiss B."/>
            <person name="Kocsube S."/>
            <person name="Kotiranta H."/>
            <person name="LaButti K.M."/>
            <person name="Lechner B.E."/>
            <person name="Liimatainen K."/>
            <person name="Lipzen A."/>
            <person name="Lukacs Z."/>
            <person name="Mihaltcheva S."/>
            <person name="Morgado L.N."/>
            <person name="Niskanen T."/>
            <person name="Noordeloos M.E."/>
            <person name="Ohm R.A."/>
            <person name="Ortiz-Santana B."/>
            <person name="Ovrebo C."/>
            <person name="Racz N."/>
            <person name="Riley R."/>
            <person name="Savchenko A."/>
            <person name="Shiryaev A."/>
            <person name="Soop K."/>
            <person name="Spirin V."/>
            <person name="Szebenyi C."/>
            <person name="Tomsovsky M."/>
            <person name="Tulloss R.E."/>
            <person name="Uehling J."/>
            <person name="Grigoriev I.V."/>
            <person name="Vagvolgyi C."/>
            <person name="Papp T."/>
            <person name="Martin F.M."/>
            <person name="Miettinen O."/>
            <person name="Hibbett D.S."/>
            <person name="Nagy L.G."/>
        </authorList>
    </citation>
    <scope>NUCLEOTIDE SEQUENCE [LARGE SCALE GENOMIC DNA]</scope>
    <source>
        <strain evidence="3 4">HHB13444</strain>
    </source>
</reference>
<feature type="region of interest" description="Disordered" evidence="2">
    <location>
        <begin position="88"/>
        <end position="107"/>
    </location>
</feature>
<feature type="region of interest" description="Disordered" evidence="2">
    <location>
        <begin position="416"/>
        <end position="444"/>
    </location>
</feature>
<feature type="compositionally biased region" description="Basic and acidic residues" evidence="2">
    <location>
        <begin position="95"/>
        <end position="107"/>
    </location>
</feature>
<protein>
    <submittedName>
        <fullName evidence="3">Uncharacterized protein</fullName>
    </submittedName>
</protein>
<evidence type="ECO:0000313" key="3">
    <source>
        <dbReference type="EMBL" id="TFK87007.1"/>
    </source>
</evidence>
<dbReference type="AlphaFoldDB" id="A0A5C3PDD3"/>
<evidence type="ECO:0000256" key="2">
    <source>
        <dbReference type="SAM" id="MobiDB-lite"/>
    </source>
</evidence>
<proteinExistence type="predicted"/>
<evidence type="ECO:0000256" key="1">
    <source>
        <dbReference type="SAM" id="Coils"/>
    </source>
</evidence>